<keyword evidence="3" id="KW-1185">Reference proteome</keyword>
<feature type="region of interest" description="Disordered" evidence="1">
    <location>
        <begin position="1"/>
        <end position="35"/>
    </location>
</feature>
<gene>
    <name evidence="2" type="ORF">OsI_28607</name>
</gene>
<accession>A2YTG7</accession>
<dbReference type="EMBL" id="CM000133">
    <property type="protein sequence ID" value="EAZ06378.1"/>
    <property type="molecule type" value="Genomic_DNA"/>
</dbReference>
<evidence type="ECO:0000256" key="1">
    <source>
        <dbReference type="SAM" id="MobiDB-lite"/>
    </source>
</evidence>
<sequence length="92" mass="10275">MSDEDDNELDRHPGARRAGGRRPRAAEGDSGGVDLEWSGNGVLVLMLHLDFRAATRTRRVTTSGHGGWRWRCRQADRRETRSWRTAVASSTG</sequence>
<dbReference type="Gramene" id="BGIOSGA027276-TA">
    <property type="protein sequence ID" value="BGIOSGA027276-PA"/>
    <property type="gene ID" value="BGIOSGA027276"/>
</dbReference>
<dbReference type="HOGENOM" id="CLU_164325_0_0_1"/>
<feature type="compositionally biased region" description="Basic residues" evidence="1">
    <location>
        <begin position="14"/>
        <end position="23"/>
    </location>
</feature>
<reference evidence="2 3" key="1">
    <citation type="journal article" date="2005" name="PLoS Biol.">
        <title>The genomes of Oryza sativa: a history of duplications.</title>
        <authorList>
            <person name="Yu J."/>
            <person name="Wang J."/>
            <person name="Lin W."/>
            <person name="Li S."/>
            <person name="Li H."/>
            <person name="Zhou J."/>
            <person name="Ni P."/>
            <person name="Dong W."/>
            <person name="Hu S."/>
            <person name="Zeng C."/>
            <person name="Zhang J."/>
            <person name="Zhang Y."/>
            <person name="Li R."/>
            <person name="Xu Z."/>
            <person name="Li S."/>
            <person name="Li X."/>
            <person name="Zheng H."/>
            <person name="Cong L."/>
            <person name="Lin L."/>
            <person name="Yin J."/>
            <person name="Geng J."/>
            <person name="Li G."/>
            <person name="Shi J."/>
            <person name="Liu J."/>
            <person name="Lv H."/>
            <person name="Li J."/>
            <person name="Wang J."/>
            <person name="Deng Y."/>
            <person name="Ran L."/>
            <person name="Shi X."/>
            <person name="Wang X."/>
            <person name="Wu Q."/>
            <person name="Li C."/>
            <person name="Ren X."/>
            <person name="Wang J."/>
            <person name="Wang X."/>
            <person name="Li D."/>
            <person name="Liu D."/>
            <person name="Zhang X."/>
            <person name="Ji Z."/>
            <person name="Zhao W."/>
            <person name="Sun Y."/>
            <person name="Zhang Z."/>
            <person name="Bao J."/>
            <person name="Han Y."/>
            <person name="Dong L."/>
            <person name="Ji J."/>
            <person name="Chen P."/>
            <person name="Wu S."/>
            <person name="Liu J."/>
            <person name="Xiao Y."/>
            <person name="Bu D."/>
            <person name="Tan J."/>
            <person name="Yang L."/>
            <person name="Ye C."/>
            <person name="Zhang J."/>
            <person name="Xu J."/>
            <person name="Zhou Y."/>
            <person name="Yu Y."/>
            <person name="Zhang B."/>
            <person name="Zhuang S."/>
            <person name="Wei H."/>
            <person name="Liu B."/>
            <person name="Lei M."/>
            <person name="Yu H."/>
            <person name="Li Y."/>
            <person name="Xu H."/>
            <person name="Wei S."/>
            <person name="He X."/>
            <person name="Fang L."/>
            <person name="Zhang Z."/>
            <person name="Zhang Y."/>
            <person name="Huang X."/>
            <person name="Su Z."/>
            <person name="Tong W."/>
            <person name="Li J."/>
            <person name="Tong Z."/>
            <person name="Li S."/>
            <person name="Ye J."/>
            <person name="Wang L."/>
            <person name="Fang L."/>
            <person name="Lei T."/>
            <person name="Chen C."/>
            <person name="Chen H."/>
            <person name="Xu Z."/>
            <person name="Li H."/>
            <person name="Huang H."/>
            <person name="Zhang F."/>
            <person name="Xu H."/>
            <person name="Li N."/>
            <person name="Zhao C."/>
            <person name="Li S."/>
            <person name="Dong L."/>
            <person name="Huang Y."/>
            <person name="Li L."/>
            <person name="Xi Y."/>
            <person name="Qi Q."/>
            <person name="Li W."/>
            <person name="Zhang B."/>
            <person name="Hu W."/>
            <person name="Zhang Y."/>
            <person name="Tian X."/>
            <person name="Jiao Y."/>
            <person name="Liang X."/>
            <person name="Jin J."/>
            <person name="Gao L."/>
            <person name="Zheng W."/>
            <person name="Hao B."/>
            <person name="Liu S."/>
            <person name="Wang W."/>
            <person name="Yuan L."/>
            <person name="Cao M."/>
            <person name="McDermott J."/>
            <person name="Samudrala R."/>
            <person name="Wang J."/>
            <person name="Wong G.K."/>
            <person name="Yang H."/>
        </authorList>
    </citation>
    <scope>NUCLEOTIDE SEQUENCE [LARGE SCALE GENOMIC DNA]</scope>
    <source>
        <strain evidence="3">cv. 93-11</strain>
    </source>
</reference>
<dbReference type="OMA" id="WRCRQAD"/>
<proteinExistence type="predicted"/>
<dbReference type="Proteomes" id="UP000007015">
    <property type="component" value="Chromosome 8"/>
</dbReference>
<protein>
    <submittedName>
        <fullName evidence="2">Uncharacterized protein</fullName>
    </submittedName>
</protein>
<name>A2YTG7_ORYSI</name>
<evidence type="ECO:0000313" key="3">
    <source>
        <dbReference type="Proteomes" id="UP000007015"/>
    </source>
</evidence>
<organism evidence="2 3">
    <name type="scientific">Oryza sativa subsp. indica</name>
    <name type="common">Rice</name>
    <dbReference type="NCBI Taxonomy" id="39946"/>
    <lineage>
        <taxon>Eukaryota</taxon>
        <taxon>Viridiplantae</taxon>
        <taxon>Streptophyta</taxon>
        <taxon>Embryophyta</taxon>
        <taxon>Tracheophyta</taxon>
        <taxon>Spermatophyta</taxon>
        <taxon>Magnoliopsida</taxon>
        <taxon>Liliopsida</taxon>
        <taxon>Poales</taxon>
        <taxon>Poaceae</taxon>
        <taxon>BOP clade</taxon>
        <taxon>Oryzoideae</taxon>
        <taxon>Oryzeae</taxon>
        <taxon>Oryzinae</taxon>
        <taxon>Oryza</taxon>
        <taxon>Oryza sativa</taxon>
    </lineage>
</organism>
<dbReference type="AlphaFoldDB" id="A2YTG7"/>
<evidence type="ECO:0000313" key="2">
    <source>
        <dbReference type="EMBL" id="EAZ06378.1"/>
    </source>
</evidence>